<evidence type="ECO:0000256" key="3">
    <source>
        <dbReference type="ARBA" id="ARBA00023125"/>
    </source>
</evidence>
<dbReference type="InterPro" id="IPR000055">
    <property type="entry name" value="Restrct_endonuc_typeI_TRD"/>
</dbReference>
<evidence type="ECO:0000259" key="4">
    <source>
        <dbReference type="Pfam" id="PF01420"/>
    </source>
</evidence>
<protein>
    <submittedName>
        <fullName evidence="5">Type I restriction enzyme, S subunit</fullName>
    </submittedName>
</protein>
<dbReference type="GO" id="GO:0009307">
    <property type="term" value="P:DNA restriction-modification system"/>
    <property type="evidence" value="ECO:0007669"/>
    <property type="project" value="UniProtKB-KW"/>
</dbReference>
<dbReference type="Gene3D" id="1.10.287.1120">
    <property type="entry name" value="Bipartite methylase S protein"/>
    <property type="match status" value="1"/>
</dbReference>
<dbReference type="RefSeq" id="WP_097104408.1">
    <property type="nucleotide sequence ID" value="NZ_OCMU01000001.1"/>
</dbReference>
<comment type="similarity">
    <text evidence="1">Belongs to the type-I restriction system S methylase family.</text>
</comment>
<dbReference type="Pfam" id="PF01420">
    <property type="entry name" value="Methylase_S"/>
    <property type="match status" value="2"/>
</dbReference>
<dbReference type="PANTHER" id="PTHR30408">
    <property type="entry name" value="TYPE-1 RESTRICTION ENZYME ECOKI SPECIFICITY PROTEIN"/>
    <property type="match status" value="1"/>
</dbReference>
<evidence type="ECO:0000256" key="2">
    <source>
        <dbReference type="ARBA" id="ARBA00022747"/>
    </source>
</evidence>
<keyword evidence="2" id="KW-0680">Restriction system</keyword>
<gene>
    <name evidence="5" type="ORF">SAMN06297164_1247</name>
</gene>
<dbReference type="SUPFAM" id="SSF116734">
    <property type="entry name" value="DNA methylase specificity domain"/>
    <property type="match status" value="2"/>
</dbReference>
<organism evidence="5 6">
    <name type="scientific">Nitrosomonas ureae</name>
    <dbReference type="NCBI Taxonomy" id="44577"/>
    <lineage>
        <taxon>Bacteria</taxon>
        <taxon>Pseudomonadati</taxon>
        <taxon>Pseudomonadota</taxon>
        <taxon>Betaproteobacteria</taxon>
        <taxon>Nitrosomonadales</taxon>
        <taxon>Nitrosomonadaceae</taxon>
        <taxon>Nitrosomonas</taxon>
    </lineage>
</organism>
<name>A0A286A6R1_9PROT</name>
<proteinExistence type="inferred from homology"/>
<dbReference type="Proteomes" id="UP000219335">
    <property type="component" value="Unassembled WGS sequence"/>
</dbReference>
<keyword evidence="3" id="KW-0238">DNA-binding</keyword>
<dbReference type="Gene3D" id="3.90.220.20">
    <property type="entry name" value="DNA methylase specificity domains"/>
    <property type="match status" value="2"/>
</dbReference>
<sequence>MIGVRIIHLGEIARFRYGKMPETEKILVDDATGGFPIFTGYRIAGRYSEFNIETPKLIVVCRGVGGTGDVKITPAKCWLTNLSIVFELVEEFADIHYLYYFFAAYSLRFLDTGSAQSQITITDLQRLKIPLPNLITQKKIAAILSAYDDLIENNQRRISLLEKMAEEIYREWFVRLRFPGHEKVKKVKGVPEGWKDQKFGQFCQLKRGYDLTDADVESGPYPVIASTSIKTYHNQYKVEPPVITTGRSGSLGEVLFVYTRAWPHNTTLYVKQFFGNSAFLVYYTLKYMRLENFNAGAGVPTLNRNHLNGIPIIVPSKELQDRFDEVVSKLHTQAELLRNTNQKLVETRDLLLPRLISGKLSVEQLDIRFPPGMEESAHDI</sequence>
<feature type="domain" description="Type I restriction modification DNA specificity" evidence="4">
    <location>
        <begin position="191"/>
        <end position="344"/>
    </location>
</feature>
<dbReference type="PANTHER" id="PTHR30408:SF13">
    <property type="entry name" value="TYPE I RESTRICTION ENZYME HINDI SPECIFICITY SUBUNIT"/>
    <property type="match status" value="1"/>
</dbReference>
<dbReference type="GO" id="GO:0003677">
    <property type="term" value="F:DNA binding"/>
    <property type="evidence" value="ECO:0007669"/>
    <property type="project" value="UniProtKB-KW"/>
</dbReference>
<evidence type="ECO:0000313" key="6">
    <source>
        <dbReference type="Proteomes" id="UP000219335"/>
    </source>
</evidence>
<feature type="domain" description="Type I restriction modification DNA specificity" evidence="4">
    <location>
        <begin position="5"/>
        <end position="162"/>
    </location>
</feature>
<evidence type="ECO:0000313" key="5">
    <source>
        <dbReference type="EMBL" id="SOD17592.1"/>
    </source>
</evidence>
<dbReference type="InterPro" id="IPR052021">
    <property type="entry name" value="Type-I_RS_S_subunit"/>
</dbReference>
<dbReference type="InterPro" id="IPR044946">
    <property type="entry name" value="Restrct_endonuc_typeI_TRD_sf"/>
</dbReference>
<dbReference type="AlphaFoldDB" id="A0A286A6R1"/>
<accession>A0A286A6R1</accession>
<dbReference type="CDD" id="cd17267">
    <property type="entry name" value="RMtype1_S_EcoAO83I-TRD1-CR1_like"/>
    <property type="match status" value="1"/>
</dbReference>
<dbReference type="EMBL" id="OCMU01000001">
    <property type="protein sequence ID" value="SOD17592.1"/>
    <property type="molecule type" value="Genomic_DNA"/>
</dbReference>
<evidence type="ECO:0000256" key="1">
    <source>
        <dbReference type="ARBA" id="ARBA00010923"/>
    </source>
</evidence>
<dbReference type="CDD" id="cd17266">
    <property type="entry name" value="RMtype1_S_Sau1132ORF3780P-TRD2-CR2_like"/>
    <property type="match status" value="1"/>
</dbReference>
<reference evidence="5 6" key="1">
    <citation type="submission" date="2017-09" db="EMBL/GenBank/DDBJ databases">
        <authorList>
            <person name="Ehlers B."/>
            <person name="Leendertz F.H."/>
        </authorList>
    </citation>
    <scope>NUCLEOTIDE SEQUENCE [LARGE SCALE GENOMIC DNA]</scope>
    <source>
        <strain evidence="5 6">Nm42</strain>
    </source>
</reference>